<sequence length="118" mass="13395">MKDTVQEMLLTWPHANVLFQQLLLVTSRRRPANQNIGSGKTAAMVERQVAQMHTDRMAKLADDFTSTDKLEEYKHLDSDTDRVLAYLKKKGATLCALYIMELVVVAREDGKLLNVSPF</sequence>
<organism evidence="1 2">
    <name type="scientific">Nitzschia inconspicua</name>
    <dbReference type="NCBI Taxonomy" id="303405"/>
    <lineage>
        <taxon>Eukaryota</taxon>
        <taxon>Sar</taxon>
        <taxon>Stramenopiles</taxon>
        <taxon>Ochrophyta</taxon>
        <taxon>Bacillariophyta</taxon>
        <taxon>Bacillariophyceae</taxon>
        <taxon>Bacillariophycidae</taxon>
        <taxon>Bacillariales</taxon>
        <taxon>Bacillariaceae</taxon>
        <taxon>Nitzschia</taxon>
    </lineage>
</organism>
<accession>A0A9K3Q1Q0</accession>
<protein>
    <submittedName>
        <fullName evidence="1">Uncharacterized protein</fullName>
    </submittedName>
</protein>
<name>A0A9K3Q1Q0_9STRA</name>
<keyword evidence="2" id="KW-1185">Reference proteome</keyword>
<reference evidence="1" key="2">
    <citation type="submission" date="2021-04" db="EMBL/GenBank/DDBJ databases">
        <authorList>
            <person name="Podell S."/>
        </authorList>
    </citation>
    <scope>NUCLEOTIDE SEQUENCE</scope>
    <source>
        <strain evidence="1">Hildebrandi</strain>
    </source>
</reference>
<dbReference type="EMBL" id="JAGRRH010000007">
    <property type="protein sequence ID" value="KAG7367556.1"/>
    <property type="molecule type" value="Genomic_DNA"/>
</dbReference>
<comment type="caution">
    <text evidence="1">The sequence shown here is derived from an EMBL/GenBank/DDBJ whole genome shotgun (WGS) entry which is preliminary data.</text>
</comment>
<proteinExistence type="predicted"/>
<gene>
    <name evidence="1" type="ORF">IV203_030227</name>
</gene>
<evidence type="ECO:0000313" key="2">
    <source>
        <dbReference type="Proteomes" id="UP000693970"/>
    </source>
</evidence>
<dbReference type="Proteomes" id="UP000693970">
    <property type="component" value="Unassembled WGS sequence"/>
</dbReference>
<dbReference type="AlphaFoldDB" id="A0A9K3Q1Q0"/>
<evidence type="ECO:0000313" key="1">
    <source>
        <dbReference type="EMBL" id="KAG7367556.1"/>
    </source>
</evidence>
<reference evidence="1" key="1">
    <citation type="journal article" date="2021" name="Sci. Rep.">
        <title>Diploid genomic architecture of Nitzschia inconspicua, an elite biomass production diatom.</title>
        <authorList>
            <person name="Oliver A."/>
            <person name="Podell S."/>
            <person name="Pinowska A."/>
            <person name="Traller J.C."/>
            <person name="Smith S.R."/>
            <person name="McClure R."/>
            <person name="Beliaev A."/>
            <person name="Bohutskyi P."/>
            <person name="Hill E.A."/>
            <person name="Rabines A."/>
            <person name="Zheng H."/>
            <person name="Allen L.Z."/>
            <person name="Kuo A."/>
            <person name="Grigoriev I.V."/>
            <person name="Allen A.E."/>
            <person name="Hazlebeck D."/>
            <person name="Allen E.E."/>
        </authorList>
    </citation>
    <scope>NUCLEOTIDE SEQUENCE</scope>
    <source>
        <strain evidence="1">Hildebrandi</strain>
    </source>
</reference>